<dbReference type="GeneID" id="121219143"/>
<reference evidence="2" key="1">
    <citation type="journal article" date="2020" name="Nat. Genet.">
        <title>Genomic diversifications of five Gossypium allopolyploid species and their impact on cotton improvement.</title>
        <authorList>
            <person name="Chen Z.J."/>
            <person name="Sreedasyam A."/>
            <person name="Ando A."/>
            <person name="Song Q."/>
            <person name="De Santiago L.M."/>
            <person name="Hulse-Kemp A.M."/>
            <person name="Ding M."/>
            <person name="Ye W."/>
            <person name="Kirkbride R.C."/>
            <person name="Jenkins J."/>
            <person name="Plott C."/>
            <person name="Lovell J."/>
            <person name="Lin Y.M."/>
            <person name="Vaughn R."/>
            <person name="Liu B."/>
            <person name="Simpson S."/>
            <person name="Scheffler B.E."/>
            <person name="Wen L."/>
            <person name="Saski C.A."/>
            <person name="Grover C.E."/>
            <person name="Hu G."/>
            <person name="Conover J.L."/>
            <person name="Carlson J.W."/>
            <person name="Shu S."/>
            <person name="Boston L.B."/>
            <person name="Williams M."/>
            <person name="Peterson D.G."/>
            <person name="McGee K."/>
            <person name="Jones D.C."/>
            <person name="Wendel J.F."/>
            <person name="Stelly D.M."/>
            <person name="Grimwood J."/>
            <person name="Schmutz J."/>
        </authorList>
    </citation>
    <scope>NUCLEOTIDE SEQUENCE [LARGE SCALE GENOMIC DNA]</scope>
    <source>
        <strain evidence="2">cv. TM-1</strain>
    </source>
</reference>
<reference evidence="3" key="2">
    <citation type="submission" date="2025-08" db="UniProtKB">
        <authorList>
            <consortium name="RefSeq"/>
        </authorList>
    </citation>
    <scope>IDENTIFICATION</scope>
</reference>
<accession>A0ABM3AD52</accession>
<gene>
    <name evidence="3" type="primary">LOC121219143</name>
</gene>
<dbReference type="RefSeq" id="XP_040952755.1">
    <property type="nucleotide sequence ID" value="XM_041096821.1"/>
</dbReference>
<dbReference type="PANTHER" id="PTHR32108:SF5">
    <property type="entry name" value="DYNACTIN SUBUNIT 1-LIKE"/>
    <property type="match status" value="1"/>
</dbReference>
<evidence type="ECO:0000313" key="3">
    <source>
        <dbReference type="RefSeq" id="XP_040952755.1"/>
    </source>
</evidence>
<organism evidence="2 3">
    <name type="scientific">Gossypium hirsutum</name>
    <name type="common">Upland cotton</name>
    <name type="synonym">Gossypium mexicanum</name>
    <dbReference type="NCBI Taxonomy" id="3635"/>
    <lineage>
        <taxon>Eukaryota</taxon>
        <taxon>Viridiplantae</taxon>
        <taxon>Streptophyta</taxon>
        <taxon>Embryophyta</taxon>
        <taxon>Tracheophyta</taxon>
        <taxon>Spermatophyta</taxon>
        <taxon>Magnoliopsida</taxon>
        <taxon>eudicotyledons</taxon>
        <taxon>Gunneridae</taxon>
        <taxon>Pentapetalae</taxon>
        <taxon>rosids</taxon>
        <taxon>malvids</taxon>
        <taxon>Malvales</taxon>
        <taxon>Malvaceae</taxon>
        <taxon>Malvoideae</taxon>
        <taxon>Gossypium</taxon>
    </lineage>
</organism>
<keyword evidence="2" id="KW-1185">Reference proteome</keyword>
<dbReference type="Proteomes" id="UP000818029">
    <property type="component" value="Chromosome D07"/>
</dbReference>
<protein>
    <submittedName>
        <fullName evidence="3">Uncharacterized protein</fullName>
    </submittedName>
</protein>
<sequence>MTPDRITLQNMEKKPNESFRQYAQKWREIATQVYPPLLEKETTILFINTLNAPFINLMLESVTKSFSDVVMTGEMIENTIRWGKIEVGESAKRSNPRKRENDVSNVIVHNNSYSKPVTMSQTRTITTSHQGPPRQESNARQRTEKPYFTSIPMTYRELYQNLFDAHVVSPFYLKTIQPPYPKWYYANAQYEYYAGITGYSIENCTAFKILDERLIDMGIVKYDDLSGAENSLPNHVDKGVNAIANNEARKIKENTAKVKTPLKEVWKEMVKRGLIASDLEDKSQEAIDYCIFHDEEGHVIQECAEFRALAQGLMDNKEVEFFEYAEENDASETGAQGTPKVKIQKHVAFPYKDSKRVPWNYDYNVTFLKEEGPVCTSEEDKDVGFYTRSGKHYDTQNSRIEPINGKSLAVEQRKEKLELLATELVTGREAKEFLKFLKHSEYSVVEQLHNQPLAYQYWFYS</sequence>
<proteinExistence type="predicted"/>
<dbReference type="PANTHER" id="PTHR32108">
    <property type="entry name" value="DNA-DIRECTED RNA POLYMERASE SUBUNIT ALPHA"/>
    <property type="match status" value="1"/>
</dbReference>
<evidence type="ECO:0000256" key="1">
    <source>
        <dbReference type="SAM" id="MobiDB-lite"/>
    </source>
</evidence>
<feature type="region of interest" description="Disordered" evidence="1">
    <location>
        <begin position="118"/>
        <end position="144"/>
    </location>
</feature>
<name>A0ABM3AD52_GOSHI</name>
<feature type="compositionally biased region" description="Polar residues" evidence="1">
    <location>
        <begin position="118"/>
        <end position="136"/>
    </location>
</feature>
<evidence type="ECO:0000313" key="2">
    <source>
        <dbReference type="Proteomes" id="UP000818029"/>
    </source>
</evidence>